<feature type="domain" description="Transposase IS66 C-terminal" evidence="1">
    <location>
        <begin position="4"/>
        <end position="41"/>
    </location>
</feature>
<name>V5WIM1_9SPIO</name>
<proteinExistence type="predicted"/>
<gene>
    <name evidence="2" type="ORF">L21SP2_2272</name>
</gene>
<evidence type="ECO:0000259" key="1">
    <source>
        <dbReference type="Pfam" id="PF13817"/>
    </source>
</evidence>
<dbReference type="AlphaFoldDB" id="V5WIM1"/>
<evidence type="ECO:0000313" key="3">
    <source>
        <dbReference type="Proteomes" id="UP000018680"/>
    </source>
</evidence>
<dbReference type="KEGG" id="slr:L21SP2_2272"/>
<protein>
    <submittedName>
        <fullName evidence="2">Mobile element protein</fullName>
    </submittedName>
</protein>
<keyword evidence="3" id="KW-1185">Reference proteome</keyword>
<sequence length="44" mass="5099">MYFLIETAKANGLDPHRYLLKLLEKAPLAASENDWISLLPWNIE</sequence>
<dbReference type="EMBL" id="CP006939">
    <property type="protein sequence ID" value="AHC15633.1"/>
    <property type="molecule type" value="Genomic_DNA"/>
</dbReference>
<dbReference type="HOGENOM" id="CLU_023034_5_5_12"/>
<dbReference type="RefSeq" id="WP_024268537.1">
    <property type="nucleotide sequence ID" value="NC_023035.1"/>
</dbReference>
<dbReference type="STRING" id="1307761.L21SP2_2272"/>
<dbReference type="Proteomes" id="UP000018680">
    <property type="component" value="Chromosome"/>
</dbReference>
<dbReference type="InterPro" id="IPR039552">
    <property type="entry name" value="IS66_C"/>
</dbReference>
<dbReference type="Pfam" id="PF13817">
    <property type="entry name" value="DDE_Tnp_IS66_C"/>
    <property type="match status" value="1"/>
</dbReference>
<evidence type="ECO:0000313" key="2">
    <source>
        <dbReference type="EMBL" id="AHC15633.1"/>
    </source>
</evidence>
<accession>V5WIM1</accession>
<reference evidence="2 3" key="1">
    <citation type="journal article" date="2015" name="Stand. Genomic Sci.">
        <title>Complete genome sequence and description of Salinispira pacifica gen. nov., sp. nov., a novel spirochaete isolated form a hypersaline microbial mat.</title>
        <authorList>
            <person name="Ben Hania W."/>
            <person name="Joseph M."/>
            <person name="Schumann P."/>
            <person name="Bunk B."/>
            <person name="Fiebig A."/>
            <person name="Sproer C."/>
            <person name="Klenk H.P."/>
            <person name="Fardeau M.L."/>
            <person name="Spring S."/>
        </authorList>
    </citation>
    <scope>NUCLEOTIDE SEQUENCE [LARGE SCALE GENOMIC DNA]</scope>
    <source>
        <strain evidence="2 3">L21-RPul-D2</strain>
    </source>
</reference>
<organism evidence="2 3">
    <name type="scientific">Salinispira pacifica</name>
    <dbReference type="NCBI Taxonomy" id="1307761"/>
    <lineage>
        <taxon>Bacteria</taxon>
        <taxon>Pseudomonadati</taxon>
        <taxon>Spirochaetota</taxon>
        <taxon>Spirochaetia</taxon>
        <taxon>Spirochaetales</taxon>
        <taxon>Spirochaetaceae</taxon>
        <taxon>Salinispira</taxon>
    </lineage>
</organism>